<name>A0AA88A1U3_FICCA</name>
<evidence type="ECO:0000313" key="2">
    <source>
        <dbReference type="EMBL" id="GMN44717.1"/>
    </source>
</evidence>
<feature type="compositionally biased region" description="Low complexity" evidence="1">
    <location>
        <begin position="15"/>
        <end position="25"/>
    </location>
</feature>
<comment type="caution">
    <text evidence="2">The sequence shown here is derived from an EMBL/GenBank/DDBJ whole genome shotgun (WGS) entry which is preliminary data.</text>
</comment>
<feature type="region of interest" description="Disordered" evidence="1">
    <location>
        <begin position="15"/>
        <end position="37"/>
    </location>
</feature>
<dbReference type="Proteomes" id="UP001187192">
    <property type="component" value="Unassembled WGS sequence"/>
</dbReference>
<dbReference type="AlphaFoldDB" id="A0AA88A1U3"/>
<evidence type="ECO:0000313" key="3">
    <source>
        <dbReference type="Proteomes" id="UP001187192"/>
    </source>
</evidence>
<dbReference type="Gramene" id="FCD_00020249-RA">
    <property type="protein sequence ID" value="FCD_00020249-RA:cds"/>
    <property type="gene ID" value="FCD_00020249"/>
</dbReference>
<dbReference type="EMBL" id="BTGU01000019">
    <property type="protein sequence ID" value="GMN44717.1"/>
    <property type="molecule type" value="Genomic_DNA"/>
</dbReference>
<sequence length="159" mass="17838">MKILNLIASAIIETSSETPSSGETPYGTPNERSAETDGLYYSDSECSSGDEELSDDVIENVYQDMNSKWIKLSRMNKKLEVCGVELIEGRDILKRAMLNYEFQATKKTKALQEMRYKLEETRKSLRMLNFGSAKLDHIFSIGKSFGNHQGLGYTGEASS</sequence>
<keyword evidence="3" id="KW-1185">Reference proteome</keyword>
<organism evidence="2 3">
    <name type="scientific">Ficus carica</name>
    <name type="common">Common fig</name>
    <dbReference type="NCBI Taxonomy" id="3494"/>
    <lineage>
        <taxon>Eukaryota</taxon>
        <taxon>Viridiplantae</taxon>
        <taxon>Streptophyta</taxon>
        <taxon>Embryophyta</taxon>
        <taxon>Tracheophyta</taxon>
        <taxon>Spermatophyta</taxon>
        <taxon>Magnoliopsida</taxon>
        <taxon>eudicotyledons</taxon>
        <taxon>Gunneridae</taxon>
        <taxon>Pentapetalae</taxon>
        <taxon>rosids</taxon>
        <taxon>fabids</taxon>
        <taxon>Rosales</taxon>
        <taxon>Moraceae</taxon>
        <taxon>Ficeae</taxon>
        <taxon>Ficus</taxon>
    </lineage>
</organism>
<accession>A0AA88A1U3</accession>
<proteinExistence type="predicted"/>
<evidence type="ECO:0000256" key="1">
    <source>
        <dbReference type="SAM" id="MobiDB-lite"/>
    </source>
</evidence>
<gene>
    <name evidence="2" type="ORF">TIFTF001_013914</name>
</gene>
<reference evidence="2" key="1">
    <citation type="submission" date="2023-07" db="EMBL/GenBank/DDBJ databases">
        <title>draft genome sequence of fig (Ficus carica).</title>
        <authorList>
            <person name="Takahashi T."/>
            <person name="Nishimura K."/>
        </authorList>
    </citation>
    <scope>NUCLEOTIDE SEQUENCE</scope>
</reference>
<protein>
    <submittedName>
        <fullName evidence="2">Uncharacterized protein</fullName>
    </submittedName>
</protein>